<gene>
    <name evidence="2" type="ORF">BC938DRAFT_472397</name>
</gene>
<dbReference type="Proteomes" id="UP000274822">
    <property type="component" value="Unassembled WGS sequence"/>
</dbReference>
<evidence type="ECO:0000313" key="3">
    <source>
        <dbReference type="Proteomes" id="UP000274822"/>
    </source>
</evidence>
<protein>
    <submittedName>
        <fullName evidence="2">Uncharacterized protein</fullName>
    </submittedName>
</protein>
<dbReference type="EMBL" id="RBNJ01013434">
    <property type="protein sequence ID" value="RUS25272.1"/>
    <property type="molecule type" value="Genomic_DNA"/>
</dbReference>
<reference evidence="2 3" key="1">
    <citation type="journal article" date="2018" name="New Phytol.">
        <title>Phylogenomics of Endogonaceae and evolution of mycorrhizas within Mucoromycota.</title>
        <authorList>
            <person name="Chang Y."/>
            <person name="Desiro A."/>
            <person name="Na H."/>
            <person name="Sandor L."/>
            <person name="Lipzen A."/>
            <person name="Clum A."/>
            <person name="Barry K."/>
            <person name="Grigoriev I.V."/>
            <person name="Martin F.M."/>
            <person name="Stajich J.E."/>
            <person name="Smith M.E."/>
            <person name="Bonito G."/>
            <person name="Spatafora J.W."/>
        </authorList>
    </citation>
    <scope>NUCLEOTIDE SEQUENCE [LARGE SCALE GENOMIC DNA]</scope>
    <source>
        <strain evidence="2 3">AD002</strain>
    </source>
</reference>
<proteinExistence type="predicted"/>
<organism evidence="2 3">
    <name type="scientific">Jimgerdemannia flammicorona</name>
    <dbReference type="NCBI Taxonomy" id="994334"/>
    <lineage>
        <taxon>Eukaryota</taxon>
        <taxon>Fungi</taxon>
        <taxon>Fungi incertae sedis</taxon>
        <taxon>Mucoromycota</taxon>
        <taxon>Mucoromycotina</taxon>
        <taxon>Endogonomycetes</taxon>
        <taxon>Endogonales</taxon>
        <taxon>Endogonaceae</taxon>
        <taxon>Jimgerdemannia</taxon>
    </lineage>
</organism>
<evidence type="ECO:0000256" key="1">
    <source>
        <dbReference type="SAM" id="MobiDB-lite"/>
    </source>
</evidence>
<name>A0A433Q675_9FUNG</name>
<accession>A0A433Q675</accession>
<sequence length="103" mass="11238">MILVHTYETNIPSNLLAGRPPARHIFYLELACIQGTRSHSRQSSRSARQNLTTRSTRPLSPAPTVPISASTGIIVVDFVLATLAEAFTPTQPALRHPARPTQP</sequence>
<evidence type="ECO:0000313" key="2">
    <source>
        <dbReference type="EMBL" id="RUS25272.1"/>
    </source>
</evidence>
<keyword evidence="3" id="KW-1185">Reference proteome</keyword>
<comment type="caution">
    <text evidence="2">The sequence shown here is derived from an EMBL/GenBank/DDBJ whole genome shotgun (WGS) entry which is preliminary data.</text>
</comment>
<dbReference type="AlphaFoldDB" id="A0A433Q675"/>
<feature type="region of interest" description="Disordered" evidence="1">
    <location>
        <begin position="35"/>
        <end position="64"/>
    </location>
</feature>